<evidence type="ECO:0000256" key="2">
    <source>
        <dbReference type="PROSITE-ProRule" id="PRU00259"/>
    </source>
</evidence>
<sequence>MEVKRRTARTLVKRLGSASDAAALAATIAEIRLCSKQDEEIRLPLADAGAVPLLSRHLLAGAPIASASSQADAAAALLNVSISDRETLMSTPGLLDALAHSIRPASPAVVAQNAAATVFSLLAVESYRPIIGSKKSLISALIDLIRSPNPASRTVKDALKALFGIALYPLNRAAMVELGVVPALISLVVKKDRAGILEDATAVIAQVAGCFESLDAFRRAAGFRVLVDLVEKGTGATGRTRENAVAALLNLSMSGGDAAVAEIRELEEAEAAVRELADGGVSARAKVKAEALLRVMASRRGDHWIGDFELRPSPQPSCSSSTDSASF</sequence>
<dbReference type="InterPro" id="IPR000225">
    <property type="entry name" value="Armadillo"/>
</dbReference>
<evidence type="ECO:0000256" key="1">
    <source>
        <dbReference type="ARBA" id="ARBA00022786"/>
    </source>
</evidence>
<organism evidence="5 6">
    <name type="scientific">Apostasia shenzhenica</name>
    <dbReference type="NCBI Taxonomy" id="1088818"/>
    <lineage>
        <taxon>Eukaryota</taxon>
        <taxon>Viridiplantae</taxon>
        <taxon>Streptophyta</taxon>
        <taxon>Embryophyta</taxon>
        <taxon>Tracheophyta</taxon>
        <taxon>Spermatophyta</taxon>
        <taxon>Magnoliopsida</taxon>
        <taxon>Liliopsida</taxon>
        <taxon>Asparagales</taxon>
        <taxon>Orchidaceae</taxon>
        <taxon>Apostasioideae</taxon>
        <taxon>Apostasia</taxon>
    </lineage>
</organism>
<dbReference type="SMART" id="SM00185">
    <property type="entry name" value="ARM"/>
    <property type="match status" value="2"/>
</dbReference>
<dbReference type="Proteomes" id="UP000236161">
    <property type="component" value="Unassembled WGS sequence"/>
</dbReference>
<evidence type="ECO:0000313" key="5">
    <source>
        <dbReference type="EMBL" id="PKA67018.1"/>
    </source>
</evidence>
<dbReference type="EMBL" id="KZ451883">
    <property type="protein sequence ID" value="PKA67018.1"/>
    <property type="molecule type" value="Genomic_DNA"/>
</dbReference>
<proteinExistence type="predicted"/>
<dbReference type="Pfam" id="PF25598">
    <property type="entry name" value="ARM_PUB"/>
    <property type="match status" value="1"/>
</dbReference>
<protein>
    <submittedName>
        <fullName evidence="5">U-box domain-containing protein 4</fullName>
    </submittedName>
</protein>
<dbReference type="PROSITE" id="PS50176">
    <property type="entry name" value="ARM_REPEAT"/>
    <property type="match status" value="1"/>
</dbReference>
<dbReference type="OrthoDB" id="7537227at2759"/>
<dbReference type="InterPro" id="IPR058678">
    <property type="entry name" value="ARM_PUB"/>
</dbReference>
<dbReference type="STRING" id="1088818.A0A2I0BGU2"/>
<feature type="region of interest" description="Disordered" evidence="3">
    <location>
        <begin position="307"/>
        <end position="327"/>
    </location>
</feature>
<dbReference type="SUPFAM" id="SSF48371">
    <property type="entry name" value="ARM repeat"/>
    <property type="match status" value="1"/>
</dbReference>
<evidence type="ECO:0000313" key="6">
    <source>
        <dbReference type="Proteomes" id="UP000236161"/>
    </source>
</evidence>
<accession>A0A2I0BGU2</accession>
<reference evidence="5 6" key="1">
    <citation type="journal article" date="2017" name="Nature">
        <title>The Apostasia genome and the evolution of orchids.</title>
        <authorList>
            <person name="Zhang G.Q."/>
            <person name="Liu K.W."/>
            <person name="Li Z."/>
            <person name="Lohaus R."/>
            <person name="Hsiao Y.Y."/>
            <person name="Niu S.C."/>
            <person name="Wang J.Y."/>
            <person name="Lin Y.C."/>
            <person name="Xu Q."/>
            <person name="Chen L.J."/>
            <person name="Yoshida K."/>
            <person name="Fujiwara S."/>
            <person name="Wang Z.W."/>
            <person name="Zhang Y.Q."/>
            <person name="Mitsuda N."/>
            <person name="Wang M."/>
            <person name="Liu G.H."/>
            <person name="Pecoraro L."/>
            <person name="Huang H.X."/>
            <person name="Xiao X.J."/>
            <person name="Lin M."/>
            <person name="Wu X.Y."/>
            <person name="Wu W.L."/>
            <person name="Chen Y.Y."/>
            <person name="Chang S.B."/>
            <person name="Sakamoto S."/>
            <person name="Ohme-Takagi M."/>
            <person name="Yagi M."/>
            <person name="Zeng S.J."/>
            <person name="Shen C.Y."/>
            <person name="Yeh C.M."/>
            <person name="Luo Y.B."/>
            <person name="Tsai W.C."/>
            <person name="Van de Peer Y."/>
            <person name="Liu Z.J."/>
        </authorList>
    </citation>
    <scope>NUCLEOTIDE SEQUENCE [LARGE SCALE GENOMIC DNA]</scope>
    <source>
        <strain evidence="6">cv. Shenzhen</strain>
        <tissue evidence="5">Stem</tissue>
    </source>
</reference>
<keyword evidence="1" id="KW-0833">Ubl conjugation pathway</keyword>
<dbReference type="InterPro" id="IPR011989">
    <property type="entry name" value="ARM-like"/>
</dbReference>
<evidence type="ECO:0000259" key="4">
    <source>
        <dbReference type="Pfam" id="PF25598"/>
    </source>
</evidence>
<dbReference type="InterPro" id="IPR016024">
    <property type="entry name" value="ARM-type_fold"/>
</dbReference>
<gene>
    <name evidence="5" type="primary">PUB4</name>
    <name evidence="5" type="ORF">AXF42_Ash004509</name>
</gene>
<dbReference type="PANTHER" id="PTHR23315">
    <property type="entry name" value="U BOX DOMAIN-CONTAINING"/>
    <property type="match status" value="1"/>
</dbReference>
<feature type="domain" description="U-box" evidence="4">
    <location>
        <begin position="11"/>
        <end position="298"/>
    </location>
</feature>
<feature type="repeat" description="ARM" evidence="2">
    <location>
        <begin position="136"/>
        <end position="180"/>
    </location>
</feature>
<dbReference type="Gene3D" id="1.25.10.10">
    <property type="entry name" value="Leucine-rich Repeat Variant"/>
    <property type="match status" value="2"/>
</dbReference>
<evidence type="ECO:0000256" key="3">
    <source>
        <dbReference type="SAM" id="MobiDB-lite"/>
    </source>
</evidence>
<dbReference type="PANTHER" id="PTHR23315:SF238">
    <property type="entry name" value="ARM REPEAT SUPERFAMILY PROTEIN"/>
    <property type="match status" value="1"/>
</dbReference>
<name>A0A2I0BGU2_9ASPA</name>
<keyword evidence="6" id="KW-1185">Reference proteome</keyword>
<feature type="compositionally biased region" description="Low complexity" evidence="3">
    <location>
        <begin position="316"/>
        <end position="327"/>
    </location>
</feature>
<dbReference type="AlphaFoldDB" id="A0A2I0BGU2"/>